<keyword evidence="3" id="KW-1185">Reference proteome</keyword>
<gene>
    <name evidence="2" type="ORF">Pmi06nite_15970</name>
</gene>
<evidence type="ECO:0000256" key="1">
    <source>
        <dbReference type="SAM" id="MobiDB-lite"/>
    </source>
</evidence>
<organism evidence="2 3">
    <name type="scientific">Planotetraspora mira</name>
    <dbReference type="NCBI Taxonomy" id="58121"/>
    <lineage>
        <taxon>Bacteria</taxon>
        <taxon>Bacillati</taxon>
        <taxon>Actinomycetota</taxon>
        <taxon>Actinomycetes</taxon>
        <taxon>Streptosporangiales</taxon>
        <taxon>Streptosporangiaceae</taxon>
        <taxon>Planotetraspora</taxon>
    </lineage>
</organism>
<feature type="region of interest" description="Disordered" evidence="1">
    <location>
        <begin position="283"/>
        <end position="484"/>
    </location>
</feature>
<proteinExistence type="predicted"/>
<feature type="region of interest" description="Disordered" evidence="1">
    <location>
        <begin position="650"/>
        <end position="687"/>
    </location>
</feature>
<name>A0A8J3TVW3_9ACTN</name>
<evidence type="ECO:0000313" key="3">
    <source>
        <dbReference type="Proteomes" id="UP000650628"/>
    </source>
</evidence>
<feature type="region of interest" description="Disordered" evidence="1">
    <location>
        <begin position="525"/>
        <end position="544"/>
    </location>
</feature>
<feature type="region of interest" description="Disordered" evidence="1">
    <location>
        <begin position="114"/>
        <end position="162"/>
    </location>
</feature>
<feature type="compositionally biased region" description="Low complexity" evidence="1">
    <location>
        <begin position="29"/>
        <end position="44"/>
    </location>
</feature>
<reference evidence="2 3" key="1">
    <citation type="submission" date="2021-01" db="EMBL/GenBank/DDBJ databases">
        <title>Whole genome shotgun sequence of Planotetraspora mira NBRC 15435.</title>
        <authorList>
            <person name="Komaki H."/>
            <person name="Tamura T."/>
        </authorList>
    </citation>
    <scope>NUCLEOTIDE SEQUENCE [LARGE SCALE GENOMIC DNA]</scope>
    <source>
        <strain evidence="2 3">NBRC 15435</strain>
    </source>
</reference>
<accession>A0A8J3TVW3</accession>
<feature type="region of interest" description="Disordered" evidence="1">
    <location>
        <begin position="1"/>
        <end position="49"/>
    </location>
</feature>
<feature type="compositionally biased region" description="Pro residues" evidence="1">
    <location>
        <begin position="660"/>
        <end position="671"/>
    </location>
</feature>
<evidence type="ECO:0000313" key="2">
    <source>
        <dbReference type="EMBL" id="GII28155.1"/>
    </source>
</evidence>
<feature type="compositionally biased region" description="Basic and acidic residues" evidence="1">
    <location>
        <begin position="650"/>
        <end position="659"/>
    </location>
</feature>
<dbReference type="RefSeq" id="WP_203952221.1">
    <property type="nucleotide sequence ID" value="NZ_BOOO01000008.1"/>
</dbReference>
<dbReference type="Proteomes" id="UP000650628">
    <property type="component" value="Unassembled WGS sequence"/>
</dbReference>
<feature type="compositionally biased region" description="Low complexity" evidence="1">
    <location>
        <begin position="349"/>
        <end position="364"/>
    </location>
</feature>
<dbReference type="AlphaFoldDB" id="A0A8J3TVW3"/>
<sequence length="720" mass="73505">MRWPWTRSEPGRPGEDGARTGTREDARAEATAAALPDAHAGTPAGTRPDALVETRPVHRGEWRSLPPLQRVVGPHPLVNPGDAFSGALTAWRNPSSLAPLGHYVVDRPGGLIGSLSPGTAPAERPGTPDDDHAPVRHASTAPAGPEPVTISRWAAPAPSPGALPVVSREDGSSLVDAGSHGPMGEGVRVEVSHGSTQAFPGESSGDGLRHVVSAQDDSWGAHTVDAPHDAGGAHAIGTGDGSAHIHAGDADLAGGGMRALAGDTSLSTYAAEAAPPLFHETASGQVSAKEAGPRSHREPQAEGLPSVQRTAGRRLGLGPPLEGDARGNGLPVDAPGNGLSAHALGGSPTRTPGAGRSSGRTSGSDVTPTVARMEAPGAPSPTDSSIQARTLIRSATRDPAETPSGVRAPVDADPVAPTLGWDRLDIPVHSADSGRTTTGAEGAGTTAAQGLGEPVQRTPAGTVTSRGPGEPVRRTTAGTEVPAGDRPDVVARAVRLEAEPTRPLLGLSLMPEAPQAVSGLLFDDGAHRTPGDPAAGGPPVTRPAIRQTEEPGLQRFTGMGARTPLREAAWPASPPGIRTAGFSAQAMPAVQAFSAHAMPTVQTVQALGTPADSSGTGAESGRAAPYGMAEMAEHVVMRLAASGIPVARQEDPVADRPEVVEPPPQVAPPAEPAGRAPGDAKQDQELVGRLLEPLLRRLRAELWLERERRGDLSEPGGRRF</sequence>
<protein>
    <submittedName>
        <fullName evidence="2">Uncharacterized protein</fullName>
    </submittedName>
</protein>
<feature type="compositionally biased region" description="Basic and acidic residues" evidence="1">
    <location>
        <begin position="9"/>
        <end position="28"/>
    </location>
</feature>
<dbReference type="EMBL" id="BOOO01000008">
    <property type="protein sequence ID" value="GII28155.1"/>
    <property type="molecule type" value="Genomic_DNA"/>
</dbReference>
<feature type="compositionally biased region" description="Low complexity" evidence="1">
    <location>
        <begin position="434"/>
        <end position="452"/>
    </location>
</feature>
<feature type="compositionally biased region" description="Basic and acidic residues" evidence="1">
    <location>
        <begin position="291"/>
        <end position="300"/>
    </location>
</feature>
<comment type="caution">
    <text evidence="2">The sequence shown here is derived from an EMBL/GenBank/DDBJ whole genome shotgun (WGS) entry which is preliminary data.</text>
</comment>